<gene>
    <name evidence="2" type="ORF">ACHAWU_008547</name>
</gene>
<dbReference type="Proteomes" id="UP001530293">
    <property type="component" value="Unassembled WGS sequence"/>
</dbReference>
<feature type="region of interest" description="Disordered" evidence="1">
    <location>
        <begin position="416"/>
        <end position="444"/>
    </location>
</feature>
<feature type="compositionally biased region" description="Gly residues" evidence="1">
    <location>
        <begin position="313"/>
        <end position="322"/>
    </location>
</feature>
<sequence>MRDENQHGDITRRIHLPDDNDNADNSNIHRNINSIGIASQQYDDGRTYSYSVRFQQLINNTKDLHPIFNETHNNATQSTSPTMDYNPNDISSNKEHNDDTIFDDLTRGFTFAALFCLSLYCLHKCCCYTCIKCGCCPDERIVQARMRKLRLMKKRSYHPNATINGDDGRPPLDTRKWAAWMMAHRGNVDTAEDGGYYYSAVVPGGGSNDDDDGIWDANTDDGSTAWDDETGFIDFGDTATSPTDTGGLELACRSSSNSSKSRSAIPELEYGEGEELEDESHDSRLFDVDDGGKGVNREADKFFTGGGRRRGQENGGNNGIGQAGRIKDRAVVVADRNNMTVGESNEHCMTEQSFFEAMQQPLSGRNDAGSILVNGSEGGDAINVSVTMPHDTTPMVDAGNWERENDEDIELMEMDSDNIDADDRGYDEETDLLGLRSDSPPPLDLEEMSRIEKKLIEDMENAKPF</sequence>
<reference evidence="2 3" key="1">
    <citation type="submission" date="2024-10" db="EMBL/GenBank/DDBJ databases">
        <title>Updated reference genomes for cyclostephanoid diatoms.</title>
        <authorList>
            <person name="Roberts W.R."/>
            <person name="Alverson A.J."/>
        </authorList>
    </citation>
    <scope>NUCLEOTIDE SEQUENCE [LARGE SCALE GENOMIC DNA]</scope>
    <source>
        <strain evidence="2 3">AJA232-27</strain>
    </source>
</reference>
<feature type="compositionally biased region" description="Basic and acidic residues" evidence="1">
    <location>
        <begin position="1"/>
        <end position="18"/>
    </location>
</feature>
<protein>
    <submittedName>
        <fullName evidence="2">Uncharacterized protein</fullName>
    </submittedName>
</protein>
<comment type="caution">
    <text evidence="2">The sequence shown here is derived from an EMBL/GenBank/DDBJ whole genome shotgun (WGS) entry which is preliminary data.</text>
</comment>
<feature type="region of interest" description="Disordered" evidence="1">
    <location>
        <begin position="237"/>
        <end position="323"/>
    </location>
</feature>
<evidence type="ECO:0000256" key="1">
    <source>
        <dbReference type="SAM" id="MobiDB-lite"/>
    </source>
</evidence>
<name>A0ABD3M5S4_9STRA</name>
<feature type="compositionally biased region" description="Acidic residues" evidence="1">
    <location>
        <begin position="416"/>
        <end position="431"/>
    </location>
</feature>
<feature type="compositionally biased region" description="Acidic residues" evidence="1">
    <location>
        <begin position="269"/>
        <end position="280"/>
    </location>
</feature>
<feature type="region of interest" description="Disordered" evidence="1">
    <location>
        <begin position="209"/>
        <end position="228"/>
    </location>
</feature>
<feature type="region of interest" description="Disordered" evidence="1">
    <location>
        <begin position="1"/>
        <end position="26"/>
    </location>
</feature>
<evidence type="ECO:0000313" key="3">
    <source>
        <dbReference type="Proteomes" id="UP001530293"/>
    </source>
</evidence>
<dbReference type="AlphaFoldDB" id="A0ABD3M5S4"/>
<dbReference type="EMBL" id="JALLBG020000268">
    <property type="protein sequence ID" value="KAL3757386.1"/>
    <property type="molecule type" value="Genomic_DNA"/>
</dbReference>
<organism evidence="2 3">
    <name type="scientific">Discostella pseudostelligera</name>
    <dbReference type="NCBI Taxonomy" id="259834"/>
    <lineage>
        <taxon>Eukaryota</taxon>
        <taxon>Sar</taxon>
        <taxon>Stramenopiles</taxon>
        <taxon>Ochrophyta</taxon>
        <taxon>Bacillariophyta</taxon>
        <taxon>Coscinodiscophyceae</taxon>
        <taxon>Thalassiosirophycidae</taxon>
        <taxon>Stephanodiscales</taxon>
        <taxon>Stephanodiscaceae</taxon>
        <taxon>Discostella</taxon>
    </lineage>
</organism>
<proteinExistence type="predicted"/>
<evidence type="ECO:0000313" key="2">
    <source>
        <dbReference type="EMBL" id="KAL3757386.1"/>
    </source>
</evidence>
<accession>A0ABD3M5S4</accession>
<feature type="compositionally biased region" description="Basic and acidic residues" evidence="1">
    <location>
        <begin position="281"/>
        <end position="301"/>
    </location>
</feature>
<feature type="compositionally biased region" description="Low complexity" evidence="1">
    <location>
        <begin position="253"/>
        <end position="263"/>
    </location>
</feature>
<keyword evidence="3" id="KW-1185">Reference proteome</keyword>